<keyword evidence="1" id="KW-0880">Kelch repeat</keyword>
<dbReference type="VEuPathDB" id="TriTrypDB:TcCLB.505999.120"/>
<dbReference type="InterPro" id="IPR006652">
    <property type="entry name" value="Kelch_1"/>
</dbReference>
<protein>
    <submittedName>
        <fullName evidence="4">Uncharacterized protein</fullName>
    </submittedName>
</protein>
<evidence type="ECO:0000256" key="1">
    <source>
        <dbReference type="ARBA" id="ARBA00022441"/>
    </source>
</evidence>
<organism evidence="4 5">
    <name type="scientific">Trypanosoma cruzi</name>
    <dbReference type="NCBI Taxonomy" id="5693"/>
    <lineage>
        <taxon>Eukaryota</taxon>
        <taxon>Discoba</taxon>
        <taxon>Euglenozoa</taxon>
        <taxon>Kinetoplastea</taxon>
        <taxon>Metakinetoplastina</taxon>
        <taxon>Trypanosomatida</taxon>
        <taxon>Trypanosomatidae</taxon>
        <taxon>Trypanosoma</taxon>
        <taxon>Schizotrypanum</taxon>
    </lineage>
</organism>
<dbReference type="VEuPathDB" id="TriTrypDB:ECC02_005624"/>
<sequence>MEFGLEGHTATMCGESIVVVGGKTAAFYLNASVFSLALSTFEWRRLVCDGAVPLPRAYHSACLHGSRLVVFGGITSVGVNDVHYNTYNVFTLADGLDSETLQQMGTDRFRDTSWLRPVMPQNFEPNGVLYILDMSISPPRWESVECTGDVPCNRSHHAAAVQGNSMYMIGGYNIYSPQTQPTVDFGCLYRLDLTSFCWTMIKLNLPLYYWGSTLTPLGGSLLCFFGGVSRVKNRESHDTFLISTETGFVQPVMENDCTPLPRTAHCAWRWGCYVYIFGGAGSVASRFFNDLHRLYVQGGSWEAVTTHVNTTPSSSSSSSLFSAPLPLSGCAAVVVGEHLILVGGMRSNLARVSSVFLLNMHSFTWREAETVFTNTPLPFPMPLSPITRNIPCSYRADVSRGVQTAWRGEMPPALSRNDCDSEMTMPCRVAVKHRLQQQQQQQQQQQPKMNGDERRHFEKRPYERWERELDELHKLTADWSNMITGLSAHAKGAKWTS</sequence>
<dbReference type="VEuPathDB" id="TriTrypDB:TcG_06994"/>
<dbReference type="VEuPathDB" id="TriTrypDB:BCY84_01597"/>
<gene>
    <name evidence="4" type="ORF">C3747_169g41</name>
</gene>
<keyword evidence="2" id="KW-0677">Repeat</keyword>
<dbReference type="VEuPathDB" id="TriTrypDB:TCSYLVIO_007246"/>
<dbReference type="VEuPathDB" id="TriTrypDB:C4B63_22g309"/>
<dbReference type="Gene3D" id="2.120.10.80">
    <property type="entry name" value="Kelch-type beta propeller"/>
    <property type="match status" value="2"/>
</dbReference>
<dbReference type="VEuPathDB" id="TriTrypDB:TCDM_01063"/>
<dbReference type="PANTHER" id="PTHR46093">
    <property type="entry name" value="ACYL-COA-BINDING DOMAIN-CONTAINING PROTEIN 5"/>
    <property type="match status" value="1"/>
</dbReference>
<feature type="compositionally biased region" description="Low complexity" evidence="3">
    <location>
        <begin position="437"/>
        <end position="446"/>
    </location>
</feature>
<feature type="compositionally biased region" description="Basic and acidic residues" evidence="3">
    <location>
        <begin position="450"/>
        <end position="461"/>
    </location>
</feature>
<dbReference type="Pfam" id="PF24681">
    <property type="entry name" value="Kelch_KLHDC2_KLHL20_DRC7"/>
    <property type="match status" value="2"/>
</dbReference>
<evidence type="ECO:0000256" key="2">
    <source>
        <dbReference type="ARBA" id="ARBA00022737"/>
    </source>
</evidence>
<comment type="caution">
    <text evidence="4">The sequence shown here is derived from an EMBL/GenBank/DDBJ whole genome shotgun (WGS) entry which is preliminary data.</text>
</comment>
<dbReference type="OrthoDB" id="432528at2759"/>
<reference evidence="4 5" key="1">
    <citation type="journal article" date="2018" name="Microb. Genom.">
        <title>Expanding an expanded genome: long-read sequencing of Trypanosoma cruzi.</title>
        <authorList>
            <person name="Berna L."/>
            <person name="Rodriguez M."/>
            <person name="Chiribao M.L."/>
            <person name="Parodi-Talice A."/>
            <person name="Pita S."/>
            <person name="Rijo G."/>
            <person name="Alvarez-Valin F."/>
            <person name="Robello C."/>
        </authorList>
    </citation>
    <scope>NUCLEOTIDE SEQUENCE [LARGE SCALE GENOMIC DNA]</scope>
    <source>
        <strain evidence="4 5">TCC</strain>
    </source>
</reference>
<dbReference type="VEuPathDB" id="TriTrypDB:C3747_169g41"/>
<dbReference type="SMR" id="A0A2V2WAW2"/>
<dbReference type="VEuPathDB" id="TriTrypDB:TcCL_ESM04096"/>
<dbReference type="SUPFAM" id="SSF117281">
    <property type="entry name" value="Kelch motif"/>
    <property type="match status" value="2"/>
</dbReference>
<dbReference type="PANTHER" id="PTHR46093:SF3">
    <property type="entry name" value="ACYL-COA-BINDING DOMAIN-CONTAINING PROTEIN 4"/>
    <property type="match status" value="1"/>
</dbReference>
<dbReference type="VEuPathDB" id="TriTrypDB:TcCLB.511419.70"/>
<dbReference type="Pfam" id="PF01344">
    <property type="entry name" value="Kelch_1"/>
    <property type="match status" value="1"/>
</dbReference>
<dbReference type="VEuPathDB" id="TriTrypDB:Tc_MARK_5963"/>
<dbReference type="VEuPathDB" id="TriTrypDB:TcYC6_0017630"/>
<dbReference type="EMBL" id="PRFC01000169">
    <property type="protein sequence ID" value="PWV03794.1"/>
    <property type="molecule type" value="Genomic_DNA"/>
</dbReference>
<proteinExistence type="predicted"/>
<dbReference type="AlphaFoldDB" id="A0A2V2WAW2"/>
<feature type="region of interest" description="Disordered" evidence="3">
    <location>
        <begin position="437"/>
        <end position="461"/>
    </location>
</feature>
<dbReference type="VEuPathDB" id="TriTrypDB:TcBrA4_0036760"/>
<name>A0A2V2WAW2_TRYCR</name>
<evidence type="ECO:0000313" key="5">
    <source>
        <dbReference type="Proteomes" id="UP000246078"/>
    </source>
</evidence>
<dbReference type="InterPro" id="IPR015915">
    <property type="entry name" value="Kelch-typ_b-propeller"/>
</dbReference>
<dbReference type="Proteomes" id="UP000246078">
    <property type="component" value="Unassembled WGS sequence"/>
</dbReference>
<accession>A0A2V2WAW2</accession>
<evidence type="ECO:0000313" key="4">
    <source>
        <dbReference type="EMBL" id="PWV03794.1"/>
    </source>
</evidence>
<evidence type="ECO:0000256" key="3">
    <source>
        <dbReference type="SAM" id="MobiDB-lite"/>
    </source>
</evidence>